<accession>A0A926EUV0</accession>
<dbReference type="InterPro" id="IPR011059">
    <property type="entry name" value="Metal-dep_hydrolase_composite"/>
</dbReference>
<evidence type="ECO:0000313" key="2">
    <source>
        <dbReference type="EMBL" id="MBC8586987.1"/>
    </source>
</evidence>
<dbReference type="PANTHER" id="PTHR11647:SF1">
    <property type="entry name" value="COLLAPSIN RESPONSE MEDIATOR PROTEIN"/>
    <property type="match status" value="1"/>
</dbReference>
<dbReference type="Gene3D" id="2.30.40.10">
    <property type="entry name" value="Urease, subunit C, domain 1"/>
    <property type="match status" value="2"/>
</dbReference>
<dbReference type="InterPro" id="IPR032466">
    <property type="entry name" value="Metal_Hydrolase"/>
</dbReference>
<dbReference type="SUPFAM" id="SSF51338">
    <property type="entry name" value="Composite domain of metallo-dependent hydrolases"/>
    <property type="match status" value="1"/>
</dbReference>
<dbReference type="InterPro" id="IPR013108">
    <property type="entry name" value="Amidohydro_3"/>
</dbReference>
<dbReference type="EMBL" id="JACRTG010000005">
    <property type="protein sequence ID" value="MBC8586987.1"/>
    <property type="molecule type" value="Genomic_DNA"/>
</dbReference>
<dbReference type="Pfam" id="PF07969">
    <property type="entry name" value="Amidohydro_3"/>
    <property type="match status" value="2"/>
</dbReference>
<organism evidence="2 3">
    <name type="scientific">Paratissierella segnis</name>
    <dbReference type="NCBI Taxonomy" id="2763679"/>
    <lineage>
        <taxon>Bacteria</taxon>
        <taxon>Bacillati</taxon>
        <taxon>Bacillota</taxon>
        <taxon>Tissierellia</taxon>
        <taxon>Tissierellales</taxon>
        <taxon>Tissierellaceae</taxon>
        <taxon>Paratissierella</taxon>
    </lineage>
</organism>
<sequence length="534" mass="60021">MYDVVIRNGLIVDGTGKKPYKGDIAIEGDRIEKISNSIDEKGVREIDATGRMVIPGLIDPHVHEEWICLIDGTYEYCLRQGVTTVVNGNCGHSIVPGPTEKIIDYYWGNGLMSTKQRDEYKKSFPKWNDFKGYAEAVQEKGSTLNFVTLMGHGTIRWAVMDGAHNRPPSEDEKKEIESILRHNMEQGAWGISFGLDYVPSRYADIDELTDVAKIIEEYDGVAAAHLRHMIGIKEATEEFIEVGKRSGVKIQVSHLKSTCPEAFDVALNAAKDGLRVLVDTIPLSTGHCTSKSRLIQFVMAISDDLFSKGEEGVKAALKTKEGRETIKKDAYIFAGDKSDKFIINSDIPELEYRSIQDIADERNQDPDECILDLLADDNNYTFWLGGRIRPDFPKNGHVQSIIDNPYVCVGTDEILGDPEDPFDWYELLRRGGFPIFANMYLEKGVPYEEIVRRNTSMVAKHFGIEKRGELKEGYFADISIIDLENYNFPSPDEVDYKKPLTVATGVDYVIVNGQLTIYEGNLTNTFSGRVLKKI</sequence>
<proteinExistence type="predicted"/>
<feature type="domain" description="Amidohydrolase 3" evidence="1">
    <location>
        <begin position="44"/>
        <end position="219"/>
    </location>
</feature>
<gene>
    <name evidence="2" type="ORF">H8707_01860</name>
</gene>
<dbReference type="Proteomes" id="UP000601171">
    <property type="component" value="Unassembled WGS sequence"/>
</dbReference>
<dbReference type="GO" id="GO:0016812">
    <property type="term" value="F:hydrolase activity, acting on carbon-nitrogen (but not peptide) bonds, in cyclic amides"/>
    <property type="evidence" value="ECO:0007669"/>
    <property type="project" value="TreeGrafter"/>
</dbReference>
<name>A0A926EUV0_9FIRM</name>
<dbReference type="AlphaFoldDB" id="A0A926EUV0"/>
<dbReference type="GO" id="GO:0005829">
    <property type="term" value="C:cytosol"/>
    <property type="evidence" value="ECO:0007669"/>
    <property type="project" value="TreeGrafter"/>
</dbReference>
<comment type="caution">
    <text evidence="2">The sequence shown here is derived from an EMBL/GenBank/DDBJ whole genome shotgun (WGS) entry which is preliminary data.</text>
</comment>
<dbReference type="InterPro" id="IPR050378">
    <property type="entry name" value="Metallo-dep_Hydrolases_sf"/>
</dbReference>
<dbReference type="PANTHER" id="PTHR11647">
    <property type="entry name" value="HYDRANTOINASE/DIHYDROPYRIMIDINASE FAMILY MEMBER"/>
    <property type="match status" value="1"/>
</dbReference>
<feature type="domain" description="Amidohydrolase 3" evidence="1">
    <location>
        <begin position="441"/>
        <end position="516"/>
    </location>
</feature>
<dbReference type="Gene3D" id="3.20.20.140">
    <property type="entry name" value="Metal-dependent hydrolases"/>
    <property type="match status" value="2"/>
</dbReference>
<keyword evidence="3" id="KW-1185">Reference proteome</keyword>
<dbReference type="RefSeq" id="WP_262428458.1">
    <property type="nucleotide sequence ID" value="NZ_JACRTG010000005.1"/>
</dbReference>
<evidence type="ECO:0000313" key="3">
    <source>
        <dbReference type="Proteomes" id="UP000601171"/>
    </source>
</evidence>
<evidence type="ECO:0000259" key="1">
    <source>
        <dbReference type="Pfam" id="PF07969"/>
    </source>
</evidence>
<protein>
    <submittedName>
        <fullName evidence="2">Amidohydrolase family protein</fullName>
    </submittedName>
</protein>
<dbReference type="SUPFAM" id="SSF51556">
    <property type="entry name" value="Metallo-dependent hydrolases"/>
    <property type="match status" value="1"/>
</dbReference>
<reference evidence="2" key="1">
    <citation type="submission" date="2020-08" db="EMBL/GenBank/DDBJ databases">
        <title>Genome public.</title>
        <authorList>
            <person name="Liu C."/>
            <person name="Sun Q."/>
        </authorList>
    </citation>
    <scope>NUCLEOTIDE SEQUENCE</scope>
    <source>
        <strain evidence="2">BX21</strain>
    </source>
</reference>